<dbReference type="RefSeq" id="WP_275119440.1">
    <property type="nucleotide sequence ID" value="NZ_JAOTPO010000011.1"/>
</dbReference>
<evidence type="ECO:0000313" key="4">
    <source>
        <dbReference type="Proteomes" id="UP001148125"/>
    </source>
</evidence>
<dbReference type="Pfam" id="PF13350">
    <property type="entry name" value="Y_phosphatase3"/>
    <property type="match status" value="1"/>
</dbReference>
<reference evidence="3" key="1">
    <citation type="submission" date="2024-05" db="EMBL/GenBank/DDBJ databases">
        <title>Alkalihalobacillus sp. strain MEB203 novel alkaliphilic bacterium from Lonar Lake, India.</title>
        <authorList>
            <person name="Joshi A."/>
            <person name="Thite S."/>
            <person name="Mengade P."/>
        </authorList>
    </citation>
    <scope>NUCLEOTIDE SEQUENCE</scope>
    <source>
        <strain evidence="3">MEB 203</strain>
    </source>
</reference>
<dbReference type="SUPFAM" id="SSF52799">
    <property type="entry name" value="(Phosphotyrosine protein) phosphatases II"/>
    <property type="match status" value="1"/>
</dbReference>
<dbReference type="InterPro" id="IPR026893">
    <property type="entry name" value="Tyr/Ser_Pase_IphP-type"/>
</dbReference>
<evidence type="ECO:0000313" key="3">
    <source>
        <dbReference type="EMBL" id="MDE5414833.1"/>
    </source>
</evidence>
<dbReference type="InterPro" id="IPR029021">
    <property type="entry name" value="Prot-tyrosine_phosphatase-like"/>
</dbReference>
<comment type="similarity">
    <text evidence="1">Belongs to the protein-tyrosine phosphatase family.</text>
</comment>
<dbReference type="InterPro" id="IPR000387">
    <property type="entry name" value="Tyr_Pase_dom"/>
</dbReference>
<dbReference type="PANTHER" id="PTHR31126">
    <property type="entry name" value="TYROSINE-PROTEIN PHOSPHATASE"/>
    <property type="match status" value="1"/>
</dbReference>
<dbReference type="Proteomes" id="UP001148125">
    <property type="component" value="Unassembled WGS sequence"/>
</dbReference>
<dbReference type="Gene3D" id="3.90.190.10">
    <property type="entry name" value="Protein tyrosine phosphatase superfamily"/>
    <property type="match status" value="1"/>
</dbReference>
<dbReference type="PANTHER" id="PTHR31126:SF1">
    <property type="entry name" value="TYROSINE SPECIFIC PROTEIN PHOSPHATASES DOMAIN-CONTAINING PROTEIN"/>
    <property type="match status" value="1"/>
</dbReference>
<proteinExistence type="inferred from homology"/>
<comment type="caution">
    <text evidence="3">The sequence shown here is derived from an EMBL/GenBank/DDBJ whole genome shotgun (WGS) entry which is preliminary data.</text>
</comment>
<protein>
    <submittedName>
        <fullName evidence="3">Tyrosine-protein phosphatase</fullName>
    </submittedName>
</protein>
<dbReference type="PROSITE" id="PS00383">
    <property type="entry name" value="TYR_PHOSPHATASE_1"/>
    <property type="match status" value="1"/>
</dbReference>
<dbReference type="PROSITE" id="PS50056">
    <property type="entry name" value="TYR_PHOSPHATASE_2"/>
    <property type="match status" value="1"/>
</dbReference>
<keyword evidence="4" id="KW-1185">Reference proteome</keyword>
<organism evidence="3 4">
    <name type="scientific">Alkalihalobacterium chitinilyticum</name>
    <dbReference type="NCBI Taxonomy" id="2980103"/>
    <lineage>
        <taxon>Bacteria</taxon>
        <taxon>Bacillati</taxon>
        <taxon>Bacillota</taxon>
        <taxon>Bacilli</taxon>
        <taxon>Bacillales</taxon>
        <taxon>Bacillaceae</taxon>
        <taxon>Alkalihalobacterium</taxon>
    </lineage>
</organism>
<dbReference type="InterPro" id="IPR016130">
    <property type="entry name" value="Tyr_Pase_AS"/>
</dbReference>
<gene>
    <name evidence="3" type="ORF">N7Z68_15850</name>
</gene>
<evidence type="ECO:0000259" key="2">
    <source>
        <dbReference type="PROSITE" id="PS50056"/>
    </source>
</evidence>
<evidence type="ECO:0000256" key="1">
    <source>
        <dbReference type="ARBA" id="ARBA00009580"/>
    </source>
</evidence>
<sequence length="272" mass="31174">MNKLKFSSQYEGENDVRDVSLEGAINFRDLGGYPTGDGRKVKWGQFFRSAALSDLTENDILHLQKLGIKRICDLRRTNETKAQPNPVIPGIDNVHLPIIPENKDKEQVKQIGELSLHGKQINLGEPGEMLLRLNRVIAHQTDAYTQFLKMIFEEEHVPLVFHCVAGKDRTGVCSSVILMTLGVPEEIVLEDFTYTNKYLDQLRQKVFTKKFIEKTKDVDPKAIDALLEARPDYLKAFLKEITDHYGSFDTYLYENLGISKNDRKDLQSRYLL</sequence>
<dbReference type="EMBL" id="JAOTPO010000011">
    <property type="protein sequence ID" value="MDE5414833.1"/>
    <property type="molecule type" value="Genomic_DNA"/>
</dbReference>
<accession>A0ABT5VHA9</accession>
<feature type="domain" description="Tyrosine specific protein phosphatases" evidence="2">
    <location>
        <begin position="145"/>
        <end position="205"/>
    </location>
</feature>
<name>A0ABT5VHA9_9BACI</name>